<keyword evidence="11" id="KW-1185">Reference proteome</keyword>
<dbReference type="RefSeq" id="XP_023597348.1">
    <property type="nucleotide sequence ID" value="XM_023741580.1"/>
</dbReference>
<organism evidence="11 13">
    <name type="scientific">Trichechus manatus latirostris</name>
    <name type="common">Florida manatee</name>
    <dbReference type="NCBI Taxonomy" id="127582"/>
    <lineage>
        <taxon>Eukaryota</taxon>
        <taxon>Metazoa</taxon>
        <taxon>Chordata</taxon>
        <taxon>Craniata</taxon>
        <taxon>Vertebrata</taxon>
        <taxon>Euteleostomi</taxon>
        <taxon>Mammalia</taxon>
        <taxon>Eutheria</taxon>
        <taxon>Afrotheria</taxon>
        <taxon>Sirenia</taxon>
        <taxon>Trichechidae</taxon>
        <taxon>Trichechus</taxon>
    </lineage>
</organism>
<dbReference type="Pfam" id="PF07502">
    <property type="entry name" value="MANEC"/>
    <property type="match status" value="1"/>
</dbReference>
<dbReference type="InterPro" id="IPR013980">
    <property type="entry name" value="MANSC_dom"/>
</dbReference>
<feature type="transmembrane region" description="Helical" evidence="8">
    <location>
        <begin position="385"/>
        <end position="410"/>
    </location>
</feature>
<accession>A0A2Y9RS10</accession>
<feature type="compositionally biased region" description="Polar residues" evidence="7">
    <location>
        <begin position="344"/>
        <end position="358"/>
    </location>
</feature>
<dbReference type="KEGG" id="tmu:101358964"/>
<keyword evidence="2 8" id="KW-0812">Transmembrane</keyword>
<keyword evidence="5 8" id="KW-0472">Membrane</keyword>
<evidence type="ECO:0000256" key="1">
    <source>
        <dbReference type="ARBA" id="ARBA00004479"/>
    </source>
</evidence>
<dbReference type="PANTHER" id="PTHR46876">
    <property type="entry name" value="LOW-DENSITY LIPOPROTEIN RECEPTOR-RELATED PROTEIN 11"/>
    <property type="match status" value="1"/>
</dbReference>
<evidence type="ECO:0000256" key="5">
    <source>
        <dbReference type="ARBA" id="ARBA00023136"/>
    </source>
</evidence>
<evidence type="ECO:0000256" key="9">
    <source>
        <dbReference type="SAM" id="SignalP"/>
    </source>
</evidence>
<feature type="chain" id="PRO_5044583550" evidence="9">
    <location>
        <begin position="27"/>
        <end position="432"/>
    </location>
</feature>
<dbReference type="GeneID" id="101358964"/>
<feature type="compositionally biased region" description="Low complexity" evidence="7">
    <location>
        <begin position="365"/>
        <end position="375"/>
    </location>
</feature>
<keyword evidence="4 8" id="KW-1133">Transmembrane helix</keyword>
<keyword evidence="3 9" id="KW-0732">Signal</keyword>
<dbReference type="RefSeq" id="XP_023597347.1">
    <property type="nucleotide sequence ID" value="XM_023741579.1"/>
</dbReference>
<dbReference type="OrthoDB" id="10071013at2759"/>
<evidence type="ECO:0000256" key="4">
    <source>
        <dbReference type="ARBA" id="ARBA00022989"/>
    </source>
</evidence>
<evidence type="ECO:0000259" key="10">
    <source>
        <dbReference type="PROSITE" id="PS50986"/>
    </source>
</evidence>
<sequence>MLFREERRLTYTFLIICFLTLRLCTSQNCPTKSLEDVVIDIQSSLSKGIRGNEPIYTLTQKDCINSCCSTKNISGDKACNLMIFDTRKTTRQPNCYLFFCPSEEACPLKPAKGLMSYRIIRDFPPLTRTDLPRQELAQEDSLLLDRSSQAAASTPSHLTAHSKPPDTFWKDRVSQKFGSSDHLEKVFKIDQTSTQLPVYEEKGQSQSSQFSPKQKIVHLLLENVTVFPTTEAAVSPPTVFVTPNPTVLQPTIPSMRPALTSQPQLVTAPPPVTTITSQPPILVSTNLTQAMIPRQASMTTTAVPTTPFQAPKDLKVTSEVVPSREMSNLPLNVGDARNFTTLPRSNVDSSFANKTAAQENGKGSPGSSSQNNVPQSQSGFPFEKWLLMGTLLFGVLFLVIGLGLLGRMLSESLRRKRYSRLDYLINGIYVDI</sequence>
<dbReference type="InterPro" id="IPR011106">
    <property type="entry name" value="MANSC_N"/>
</dbReference>
<feature type="domain" description="MANSC" evidence="10">
    <location>
        <begin position="33"/>
        <end position="117"/>
    </location>
</feature>
<proteinExistence type="predicted"/>
<dbReference type="RefSeq" id="XP_004387377.2">
    <property type="nucleotide sequence ID" value="XM_004387320.3"/>
</dbReference>
<evidence type="ECO:0000256" key="6">
    <source>
        <dbReference type="ARBA" id="ARBA00023180"/>
    </source>
</evidence>
<comment type="subcellular location">
    <subcellularLocation>
        <location evidence="1">Membrane</location>
        <topology evidence="1">Single-pass type I membrane protein</topology>
    </subcellularLocation>
</comment>
<feature type="signal peptide" evidence="9">
    <location>
        <begin position="1"/>
        <end position="26"/>
    </location>
</feature>
<dbReference type="GO" id="GO:0016020">
    <property type="term" value="C:membrane"/>
    <property type="evidence" value="ECO:0007669"/>
    <property type="project" value="UniProtKB-SubCell"/>
</dbReference>
<dbReference type="PROSITE" id="PS50986">
    <property type="entry name" value="MANSC"/>
    <property type="match status" value="1"/>
</dbReference>
<dbReference type="Proteomes" id="UP000248480">
    <property type="component" value="Unplaced"/>
</dbReference>
<evidence type="ECO:0000313" key="11">
    <source>
        <dbReference type="Proteomes" id="UP000248480"/>
    </source>
</evidence>
<dbReference type="AlphaFoldDB" id="A0A2Y9RS10"/>
<keyword evidence="6" id="KW-0325">Glycoprotein</keyword>
<evidence type="ECO:0000313" key="12">
    <source>
        <dbReference type="RefSeq" id="XP_004387377.2"/>
    </source>
</evidence>
<dbReference type="SMART" id="SM00765">
    <property type="entry name" value="MANEC"/>
    <property type="match status" value="1"/>
</dbReference>
<protein>
    <submittedName>
        <fullName evidence="12 13">MANSC domain-containing protein 1</fullName>
    </submittedName>
</protein>
<feature type="region of interest" description="Disordered" evidence="7">
    <location>
        <begin position="344"/>
        <end position="375"/>
    </location>
</feature>
<evidence type="ECO:0000256" key="2">
    <source>
        <dbReference type="ARBA" id="ARBA00022692"/>
    </source>
</evidence>
<evidence type="ECO:0000313" key="14">
    <source>
        <dbReference type="RefSeq" id="XP_023597348.1"/>
    </source>
</evidence>
<evidence type="ECO:0000313" key="13">
    <source>
        <dbReference type="RefSeq" id="XP_023597347.1"/>
    </source>
</evidence>
<gene>
    <name evidence="12 13 14" type="primary">MANSC1</name>
</gene>
<dbReference type="STRING" id="127582.A0A2Y9RS10"/>
<dbReference type="PANTHER" id="PTHR46876:SF3">
    <property type="entry name" value="MANSC DOMAIN CONTAINING 1"/>
    <property type="match status" value="1"/>
</dbReference>
<dbReference type="CTD" id="54682"/>
<evidence type="ECO:0000256" key="8">
    <source>
        <dbReference type="SAM" id="Phobius"/>
    </source>
</evidence>
<name>A0A2Y9RS10_TRIMA</name>
<reference evidence="12 13" key="1">
    <citation type="submission" date="2025-04" db="UniProtKB">
        <authorList>
            <consortium name="RefSeq"/>
        </authorList>
    </citation>
    <scope>IDENTIFICATION</scope>
</reference>
<evidence type="ECO:0000256" key="3">
    <source>
        <dbReference type="ARBA" id="ARBA00022729"/>
    </source>
</evidence>
<evidence type="ECO:0000256" key="7">
    <source>
        <dbReference type="SAM" id="MobiDB-lite"/>
    </source>
</evidence>